<evidence type="ECO:0000256" key="4">
    <source>
        <dbReference type="ARBA" id="ARBA00023157"/>
    </source>
</evidence>
<dbReference type="Proteomes" id="UP001596047">
    <property type="component" value="Unassembled WGS sequence"/>
</dbReference>
<dbReference type="PANTHER" id="PTHR45663:SF11">
    <property type="entry name" value="GEO12009P1"/>
    <property type="match status" value="1"/>
</dbReference>
<feature type="domain" description="Thioredoxin" evidence="7">
    <location>
        <begin position="1"/>
        <end position="106"/>
    </location>
</feature>
<gene>
    <name evidence="8" type="ORF">ACFPYJ_30580</name>
</gene>
<evidence type="ECO:0000256" key="5">
    <source>
        <dbReference type="ARBA" id="ARBA00023284"/>
    </source>
</evidence>
<evidence type="ECO:0000256" key="6">
    <source>
        <dbReference type="PIRNR" id="PIRNR000077"/>
    </source>
</evidence>
<keyword evidence="5" id="KW-0676">Redox-active center</keyword>
<sequence length="111" mass="12133">MIQEVSEAELQEHIRTTGVPLIEFGTLWCPPCRTLLPILDELANDLSDEAVTIIQINCDSSPHAAAAHGVMSTPTVVLYKDGQAVDKLVGLRPKGIYKSLIDQHLIEADRS</sequence>
<dbReference type="CDD" id="cd02947">
    <property type="entry name" value="TRX_family"/>
    <property type="match status" value="1"/>
</dbReference>
<dbReference type="SUPFAM" id="SSF52833">
    <property type="entry name" value="Thioredoxin-like"/>
    <property type="match status" value="1"/>
</dbReference>
<dbReference type="PANTHER" id="PTHR45663">
    <property type="entry name" value="GEO12009P1"/>
    <property type="match status" value="1"/>
</dbReference>
<evidence type="ECO:0000256" key="3">
    <source>
        <dbReference type="ARBA" id="ARBA00022982"/>
    </source>
</evidence>
<dbReference type="RefSeq" id="WP_379192043.1">
    <property type="nucleotide sequence ID" value="NZ_JBHSOW010000125.1"/>
</dbReference>
<dbReference type="InterPro" id="IPR013766">
    <property type="entry name" value="Thioredoxin_domain"/>
</dbReference>
<comment type="similarity">
    <text evidence="1 6">Belongs to the thioredoxin family.</text>
</comment>
<evidence type="ECO:0000313" key="9">
    <source>
        <dbReference type="Proteomes" id="UP001596047"/>
    </source>
</evidence>
<evidence type="ECO:0000313" key="8">
    <source>
        <dbReference type="EMBL" id="MFC5653387.1"/>
    </source>
</evidence>
<evidence type="ECO:0000259" key="7">
    <source>
        <dbReference type="PROSITE" id="PS51352"/>
    </source>
</evidence>
<protein>
    <recommendedName>
        <fullName evidence="6">Thioredoxin</fullName>
    </recommendedName>
</protein>
<organism evidence="8 9">
    <name type="scientific">Paenibacillus solisilvae</name>
    <dbReference type="NCBI Taxonomy" id="2486751"/>
    <lineage>
        <taxon>Bacteria</taxon>
        <taxon>Bacillati</taxon>
        <taxon>Bacillota</taxon>
        <taxon>Bacilli</taxon>
        <taxon>Bacillales</taxon>
        <taxon>Paenibacillaceae</taxon>
        <taxon>Paenibacillus</taxon>
    </lineage>
</organism>
<dbReference type="InterPro" id="IPR036249">
    <property type="entry name" value="Thioredoxin-like_sf"/>
</dbReference>
<dbReference type="Pfam" id="PF00085">
    <property type="entry name" value="Thioredoxin"/>
    <property type="match status" value="1"/>
</dbReference>
<keyword evidence="9" id="KW-1185">Reference proteome</keyword>
<accession>A0ABW0W7W9</accession>
<keyword evidence="3" id="KW-0249">Electron transport</keyword>
<dbReference type="PROSITE" id="PS51352">
    <property type="entry name" value="THIOREDOXIN_2"/>
    <property type="match status" value="1"/>
</dbReference>
<dbReference type="Gene3D" id="3.40.30.10">
    <property type="entry name" value="Glutaredoxin"/>
    <property type="match status" value="1"/>
</dbReference>
<dbReference type="EMBL" id="JBHSOW010000125">
    <property type="protein sequence ID" value="MFC5653387.1"/>
    <property type="molecule type" value="Genomic_DNA"/>
</dbReference>
<proteinExistence type="inferred from homology"/>
<reference evidence="9" key="1">
    <citation type="journal article" date="2019" name="Int. J. Syst. Evol. Microbiol.">
        <title>The Global Catalogue of Microorganisms (GCM) 10K type strain sequencing project: providing services to taxonomists for standard genome sequencing and annotation.</title>
        <authorList>
            <consortium name="The Broad Institute Genomics Platform"/>
            <consortium name="The Broad Institute Genome Sequencing Center for Infectious Disease"/>
            <person name="Wu L."/>
            <person name="Ma J."/>
        </authorList>
    </citation>
    <scope>NUCLEOTIDE SEQUENCE [LARGE SCALE GENOMIC DNA]</scope>
    <source>
        <strain evidence="9">CGMCC 1.3240</strain>
    </source>
</reference>
<keyword evidence="4" id="KW-1015">Disulfide bond</keyword>
<comment type="caution">
    <text evidence="8">The sequence shown here is derived from an EMBL/GenBank/DDBJ whole genome shotgun (WGS) entry which is preliminary data.</text>
</comment>
<keyword evidence="2" id="KW-0813">Transport</keyword>
<evidence type="ECO:0000256" key="2">
    <source>
        <dbReference type="ARBA" id="ARBA00022448"/>
    </source>
</evidence>
<name>A0ABW0W7W9_9BACL</name>
<evidence type="ECO:0000256" key="1">
    <source>
        <dbReference type="ARBA" id="ARBA00008987"/>
    </source>
</evidence>
<dbReference type="PIRSF" id="PIRSF000077">
    <property type="entry name" value="Thioredoxin"/>
    <property type="match status" value="1"/>
</dbReference>
<dbReference type="InterPro" id="IPR005746">
    <property type="entry name" value="Thioredoxin"/>
</dbReference>